<name>A0ACC0U609_9AGAM</name>
<evidence type="ECO:0000313" key="2">
    <source>
        <dbReference type="Proteomes" id="UP001207468"/>
    </source>
</evidence>
<reference evidence="1" key="1">
    <citation type="submission" date="2021-03" db="EMBL/GenBank/DDBJ databases">
        <title>Evolutionary priming and transition to the ectomycorrhizal habit in an iconic lineage of mushroom-forming fungi: is preadaptation a requirement?</title>
        <authorList>
            <consortium name="DOE Joint Genome Institute"/>
            <person name="Looney B.P."/>
            <person name="Miyauchi S."/>
            <person name="Morin E."/>
            <person name="Drula E."/>
            <person name="Courty P.E."/>
            <person name="Chicoki N."/>
            <person name="Fauchery L."/>
            <person name="Kohler A."/>
            <person name="Kuo A."/>
            <person name="LaButti K."/>
            <person name="Pangilinan J."/>
            <person name="Lipzen A."/>
            <person name="Riley R."/>
            <person name="Andreopoulos W."/>
            <person name="He G."/>
            <person name="Johnson J."/>
            <person name="Barry K.W."/>
            <person name="Grigoriev I.V."/>
            <person name="Nagy L."/>
            <person name="Hibbett D."/>
            <person name="Henrissat B."/>
            <person name="Matheny P.B."/>
            <person name="Labbe J."/>
            <person name="Martin A.F."/>
        </authorList>
    </citation>
    <scope>NUCLEOTIDE SEQUENCE</scope>
    <source>
        <strain evidence="1">BPL698</strain>
    </source>
</reference>
<sequence>MGLLAGDEHASPGQTGHGSSVDEDSLSLSDDSGFESTVGGDAEMKAPLTREDKKAMALLIVLYIIQGVPIGLAMETLPFLLRERLSYSKIAIFSLSSYPYSLKLLWSPIVDARFFPSVGRRRSWIIPMQTLLGSLMLWMSFSVQAWVDDAAHRIYALTVIFTILVVIAATQDIAVDGWSLTLLSRENLSYASTCQTVGITIGWLMSFTVFLALNSEAFSKKWGTPILTLGAYLRFCSIASFGATLWLIFFQKERSEVLSKDETSITSVYKSIWRVSRLKSVQSFLVLHLVSKVGFAADDAATSLKMVEKGLGKEDFAMAVLLDFPIQIVFGYFIARWSRGDRPLRPWIWAFWPRLLFAFLAAVVLWKFPAPPITASFFAFLIVFRSLGEMPRSVRCWDDVRSNFCRSTTQFVCSGSFHARVSDPGIGGTYITLLNTVSNLGSTWPRFFVLRGIDYFTIATCVANSDSTSLAANGAECVSEEGKALCSAAAGKCVMERDGYYITTGICLVVGLLFIVGHIVPTAKRLQALPLTMWRVAR</sequence>
<comment type="caution">
    <text evidence="1">The sequence shown here is derived from an EMBL/GenBank/DDBJ whole genome shotgun (WGS) entry which is preliminary data.</text>
</comment>
<accession>A0ACC0U609</accession>
<organism evidence="1 2">
    <name type="scientific">Russula earlei</name>
    <dbReference type="NCBI Taxonomy" id="71964"/>
    <lineage>
        <taxon>Eukaryota</taxon>
        <taxon>Fungi</taxon>
        <taxon>Dikarya</taxon>
        <taxon>Basidiomycota</taxon>
        <taxon>Agaricomycotina</taxon>
        <taxon>Agaricomycetes</taxon>
        <taxon>Russulales</taxon>
        <taxon>Russulaceae</taxon>
        <taxon>Russula</taxon>
    </lineage>
</organism>
<protein>
    <submittedName>
        <fullName evidence="1">Acetyl-coenzyme A transporter 1-domain-containing protein</fullName>
    </submittedName>
</protein>
<evidence type="ECO:0000313" key="1">
    <source>
        <dbReference type="EMBL" id="KAI9507138.1"/>
    </source>
</evidence>
<dbReference type="Proteomes" id="UP001207468">
    <property type="component" value="Unassembled WGS sequence"/>
</dbReference>
<dbReference type="EMBL" id="JAGFNK010000139">
    <property type="protein sequence ID" value="KAI9507138.1"/>
    <property type="molecule type" value="Genomic_DNA"/>
</dbReference>
<keyword evidence="2" id="KW-1185">Reference proteome</keyword>
<gene>
    <name evidence="1" type="ORF">F5148DRAFT_1207919</name>
</gene>
<proteinExistence type="predicted"/>